<evidence type="ECO:0000313" key="1">
    <source>
        <dbReference type="EMBL" id="GHG93839.1"/>
    </source>
</evidence>
<dbReference type="Gene3D" id="3.40.50.2300">
    <property type="match status" value="1"/>
</dbReference>
<dbReference type="AlphaFoldDB" id="A0A8J3H9J6"/>
<reference evidence="1" key="2">
    <citation type="submission" date="2020-09" db="EMBL/GenBank/DDBJ databases">
        <authorList>
            <person name="Sun Q."/>
            <person name="Zhou Y."/>
        </authorList>
    </citation>
    <scope>NUCLEOTIDE SEQUENCE</scope>
    <source>
        <strain evidence="1">CGMCC 1.7081</strain>
    </source>
</reference>
<dbReference type="EMBL" id="BNAP01000011">
    <property type="protein sequence ID" value="GHG93839.1"/>
    <property type="molecule type" value="Genomic_DNA"/>
</dbReference>
<evidence type="ECO:0000313" key="2">
    <source>
        <dbReference type="Proteomes" id="UP000611500"/>
    </source>
</evidence>
<protein>
    <submittedName>
        <fullName evidence="1">Uncharacterized protein</fullName>
    </submittedName>
</protein>
<dbReference type="InterPro" id="IPR011006">
    <property type="entry name" value="CheY-like_superfamily"/>
</dbReference>
<reference evidence="1" key="1">
    <citation type="journal article" date="2014" name="Int. J. Syst. Evol. Microbiol.">
        <title>Complete genome sequence of Corynebacterium casei LMG S-19264T (=DSM 44701T), isolated from a smear-ripened cheese.</title>
        <authorList>
            <consortium name="US DOE Joint Genome Institute (JGI-PGF)"/>
            <person name="Walter F."/>
            <person name="Albersmeier A."/>
            <person name="Kalinowski J."/>
            <person name="Ruckert C."/>
        </authorList>
    </citation>
    <scope>NUCLEOTIDE SEQUENCE</scope>
    <source>
        <strain evidence="1">CGMCC 1.7081</strain>
    </source>
</reference>
<proteinExistence type="predicted"/>
<gene>
    <name evidence="1" type="ORF">GCM10010961_26580</name>
</gene>
<keyword evidence="2" id="KW-1185">Reference proteome</keyword>
<comment type="caution">
    <text evidence="1">The sequence shown here is derived from an EMBL/GenBank/DDBJ whole genome shotgun (WGS) entry which is preliminary data.</text>
</comment>
<accession>A0A8J3H9J6</accession>
<dbReference type="SUPFAM" id="SSF52172">
    <property type="entry name" value="CheY-like"/>
    <property type="match status" value="1"/>
</dbReference>
<sequence>MSMQKGMFPDAGLSGVEPAAHDHDTKASTGWMKQLGLMGLSSEMFTLRSNKLCPKGLSVYLGPSDSTSVGYRDWVSQFGGNLMVVSEEEPPVEWLLKYADKLDFLLLDSDYVGDVEDVVDLCLYLRRAAPGLKIVLISSQVRNDDFTAERMMACDATLKAPFDRSRLQEAFEAAQENSAYYNRVRQMTQLSPRISPSGA</sequence>
<dbReference type="RefSeq" id="WP_154664473.1">
    <property type="nucleotide sequence ID" value="NZ_BNAP01000011.1"/>
</dbReference>
<name>A0A8J3H9J6_9RHOB</name>
<dbReference type="Proteomes" id="UP000611500">
    <property type="component" value="Unassembled WGS sequence"/>
</dbReference>
<organism evidence="1 2">
    <name type="scientific">Pseudodonghicola xiamenensis</name>
    <dbReference type="NCBI Taxonomy" id="337702"/>
    <lineage>
        <taxon>Bacteria</taxon>
        <taxon>Pseudomonadati</taxon>
        <taxon>Pseudomonadota</taxon>
        <taxon>Alphaproteobacteria</taxon>
        <taxon>Rhodobacterales</taxon>
        <taxon>Paracoccaceae</taxon>
        <taxon>Pseudodonghicola</taxon>
    </lineage>
</organism>